<feature type="region of interest" description="Disordered" evidence="1">
    <location>
        <begin position="195"/>
        <end position="231"/>
    </location>
</feature>
<dbReference type="Proteomes" id="UP000275267">
    <property type="component" value="Unassembled WGS sequence"/>
</dbReference>
<feature type="compositionally biased region" description="Polar residues" evidence="1">
    <location>
        <begin position="115"/>
        <end position="132"/>
    </location>
</feature>
<dbReference type="EMBL" id="PQIB02000004">
    <property type="protein sequence ID" value="RLN25579.1"/>
    <property type="molecule type" value="Genomic_DNA"/>
</dbReference>
<accession>A0A3L6SSA9</accession>
<reference evidence="3" key="1">
    <citation type="journal article" date="2019" name="Nat. Commun.">
        <title>The genome of broomcorn millet.</title>
        <authorList>
            <person name="Zou C."/>
            <person name="Miki D."/>
            <person name="Li D."/>
            <person name="Tang Q."/>
            <person name="Xiao L."/>
            <person name="Rajput S."/>
            <person name="Deng P."/>
            <person name="Jia W."/>
            <person name="Huang R."/>
            <person name="Zhang M."/>
            <person name="Sun Y."/>
            <person name="Hu J."/>
            <person name="Fu X."/>
            <person name="Schnable P.S."/>
            <person name="Li F."/>
            <person name="Zhang H."/>
            <person name="Feng B."/>
            <person name="Zhu X."/>
            <person name="Liu R."/>
            <person name="Schnable J.C."/>
            <person name="Zhu J.-K."/>
            <person name="Zhang H."/>
        </authorList>
    </citation>
    <scope>NUCLEOTIDE SEQUENCE [LARGE SCALE GENOMIC DNA]</scope>
</reference>
<sequence>MDETPLTDYERLRAQIMMKNNQIFQSLGLSTLASMINNRSSMSKDGVSQESGSLYDAQDSEGSEQEEVNKDSQVAKGVRKNTSNHGGNISARGPRGSKRVVATDREEAPIRVTRQRSAVTKQVPSESLTAATQDALENPNSPLQNENKIDTGILSSKSSTRVGVSSKVQELQAQLETEKQEKAKLRQEIDSLKLQAQESKSTMAKQSHEVDRLKDTIKSQAQQSEAAMAKQ</sequence>
<name>A0A3L6SSA9_PANMI</name>
<organism evidence="2 3">
    <name type="scientific">Panicum miliaceum</name>
    <name type="common">Proso millet</name>
    <name type="synonym">Broomcorn millet</name>
    <dbReference type="NCBI Taxonomy" id="4540"/>
    <lineage>
        <taxon>Eukaryota</taxon>
        <taxon>Viridiplantae</taxon>
        <taxon>Streptophyta</taxon>
        <taxon>Embryophyta</taxon>
        <taxon>Tracheophyta</taxon>
        <taxon>Spermatophyta</taxon>
        <taxon>Magnoliopsida</taxon>
        <taxon>Liliopsida</taxon>
        <taxon>Poales</taxon>
        <taxon>Poaceae</taxon>
        <taxon>PACMAD clade</taxon>
        <taxon>Panicoideae</taxon>
        <taxon>Panicodae</taxon>
        <taxon>Paniceae</taxon>
        <taxon>Panicinae</taxon>
        <taxon>Panicum</taxon>
        <taxon>Panicum sect. Panicum</taxon>
    </lineage>
</organism>
<feature type="compositionally biased region" description="Basic and acidic residues" evidence="1">
    <location>
        <begin position="206"/>
        <end position="217"/>
    </location>
</feature>
<feature type="compositionally biased region" description="Polar residues" evidence="1">
    <location>
        <begin position="195"/>
        <end position="205"/>
    </location>
</feature>
<comment type="caution">
    <text evidence="2">The sequence shown here is derived from an EMBL/GenBank/DDBJ whole genome shotgun (WGS) entry which is preliminary data.</text>
</comment>
<keyword evidence="3" id="KW-1185">Reference proteome</keyword>
<proteinExistence type="predicted"/>
<evidence type="ECO:0000313" key="3">
    <source>
        <dbReference type="Proteomes" id="UP000275267"/>
    </source>
</evidence>
<gene>
    <name evidence="2" type="ORF">C2845_PM07G18250</name>
</gene>
<evidence type="ECO:0000256" key="1">
    <source>
        <dbReference type="SAM" id="MobiDB-lite"/>
    </source>
</evidence>
<dbReference type="OrthoDB" id="696716at2759"/>
<evidence type="ECO:0000313" key="2">
    <source>
        <dbReference type="EMBL" id="RLN25579.1"/>
    </source>
</evidence>
<dbReference type="AlphaFoldDB" id="A0A3L6SSA9"/>
<feature type="compositionally biased region" description="Polar residues" evidence="1">
    <location>
        <begin position="41"/>
        <end position="52"/>
    </location>
</feature>
<feature type="region of interest" description="Disordered" evidence="1">
    <location>
        <begin position="41"/>
        <end position="148"/>
    </location>
</feature>
<protein>
    <submittedName>
        <fullName evidence="2">Uncharacterized protein</fullName>
    </submittedName>
</protein>